<proteinExistence type="inferred from homology"/>
<dbReference type="InterPro" id="IPR005732">
    <property type="entry name" value="Ribosomal_uS19_bac-type"/>
</dbReference>
<keyword evidence="3 7" id="KW-0694">RNA-binding</keyword>
<evidence type="ECO:0000256" key="5">
    <source>
        <dbReference type="ARBA" id="ARBA00023274"/>
    </source>
</evidence>
<dbReference type="RefSeq" id="YP_009306256.1">
    <property type="nucleotide sequence ID" value="NC_031367.1"/>
</dbReference>
<reference evidence="9" key="1">
    <citation type="journal article" date="2016" name="Genome Biol. Evol.">
        <title>Evolutionary Dynamics of Chloroplast Genomes in Low Light: A Case Study of the Endolithic Green Alga Ostreobium quekettii.</title>
        <authorList>
            <person name="R Marcelino V."/>
            <person name="Cremen M.C."/>
            <person name="Jackson C.J."/>
            <person name="Larkum A.A."/>
            <person name="Verbruggen H."/>
        </authorList>
    </citation>
    <scope>NUCLEOTIDE SEQUENCE</scope>
</reference>
<dbReference type="EMBL" id="KX808497">
    <property type="protein sequence ID" value="AOP19160.1"/>
    <property type="molecule type" value="Genomic_DNA"/>
</dbReference>
<dbReference type="GeneID" id="29288630"/>
<reference evidence="9" key="2">
    <citation type="submission" date="2016-08" db="EMBL/GenBank/DDBJ databases">
        <authorList>
            <person name="Seilhamer J.J."/>
        </authorList>
    </citation>
    <scope>NUCLEOTIDE SEQUENCE</scope>
</reference>
<accession>A0A1C9JBC6</accession>
<evidence type="ECO:0000256" key="8">
    <source>
        <dbReference type="RuleBase" id="RU003485"/>
    </source>
</evidence>
<dbReference type="Gene3D" id="3.30.860.10">
    <property type="entry name" value="30s Ribosomal Protein S19, Chain A"/>
    <property type="match status" value="1"/>
</dbReference>
<dbReference type="GO" id="GO:0009507">
    <property type="term" value="C:chloroplast"/>
    <property type="evidence" value="ECO:0007669"/>
    <property type="project" value="UniProtKB-SubCell"/>
</dbReference>
<geneLocation type="chloroplast" evidence="9"/>
<dbReference type="GO" id="GO:0000028">
    <property type="term" value="P:ribosomal small subunit assembly"/>
    <property type="evidence" value="ECO:0007669"/>
    <property type="project" value="TreeGrafter"/>
</dbReference>
<dbReference type="PANTHER" id="PTHR11880:SF8">
    <property type="entry name" value="SMALL RIBOSOMAL SUBUNIT PROTEIN US19M"/>
    <property type="match status" value="1"/>
</dbReference>
<dbReference type="InterPro" id="IPR002222">
    <property type="entry name" value="Ribosomal_uS19"/>
</dbReference>
<comment type="similarity">
    <text evidence="1 7 8">Belongs to the universal ribosomal protein uS19 family.</text>
</comment>
<dbReference type="SUPFAM" id="SSF54570">
    <property type="entry name" value="Ribosomal protein S19"/>
    <property type="match status" value="1"/>
</dbReference>
<comment type="subcellular location">
    <subcellularLocation>
        <location evidence="7">Plastid</location>
        <location evidence="7">Chloroplast</location>
    </subcellularLocation>
</comment>
<dbReference type="AlphaFoldDB" id="A0A1C9JBC6"/>
<protein>
    <recommendedName>
        <fullName evidence="6 7">Small ribosomal subunit protein uS19c</fullName>
    </recommendedName>
</protein>
<name>A0A1C9JBC6_9CHLO</name>
<keyword evidence="4 7" id="KW-0689">Ribosomal protein</keyword>
<dbReference type="NCBIfam" id="TIGR01050">
    <property type="entry name" value="rpsS_bact"/>
    <property type="match status" value="1"/>
</dbReference>
<evidence type="ECO:0000256" key="2">
    <source>
        <dbReference type="ARBA" id="ARBA00022730"/>
    </source>
</evidence>
<dbReference type="PROSITE" id="PS00323">
    <property type="entry name" value="RIBOSOMAL_S19"/>
    <property type="match status" value="1"/>
</dbReference>
<dbReference type="Pfam" id="PF00203">
    <property type="entry name" value="Ribosomal_S19"/>
    <property type="match status" value="1"/>
</dbReference>
<keyword evidence="9" id="KW-0150">Chloroplast</keyword>
<sequence>MTHTFPFVSKTLIKKIEQLNLIKKKQVLKTWSRSSTIVPIMIGHTIAIYNGKDFIPVFITEQMIGHKLGEFSPTRTFKGHIKNDKKILRRK</sequence>
<keyword evidence="5 7" id="KW-0687">Ribonucleoprotein</keyword>
<dbReference type="InterPro" id="IPR020934">
    <property type="entry name" value="Ribosomal_uS19_CS"/>
</dbReference>
<evidence type="ECO:0000313" key="9">
    <source>
        <dbReference type="EMBL" id="AOP19160.1"/>
    </source>
</evidence>
<dbReference type="HAMAP" id="MF_00531">
    <property type="entry name" value="Ribosomal_uS19"/>
    <property type="match status" value="1"/>
</dbReference>
<dbReference type="PRINTS" id="PR00975">
    <property type="entry name" value="RIBOSOMALS19"/>
</dbReference>
<gene>
    <name evidence="7 9" type="primary">rps19</name>
</gene>
<evidence type="ECO:0000256" key="7">
    <source>
        <dbReference type="HAMAP-Rule" id="MF_00531"/>
    </source>
</evidence>
<evidence type="ECO:0000256" key="3">
    <source>
        <dbReference type="ARBA" id="ARBA00022884"/>
    </source>
</evidence>
<dbReference type="GO" id="GO:0006412">
    <property type="term" value="P:translation"/>
    <property type="evidence" value="ECO:0007669"/>
    <property type="project" value="UniProtKB-UniRule"/>
</dbReference>
<comment type="function">
    <text evidence="7">Protein S19 forms a complex with S13 that binds strongly to the 16S ribosomal RNA.</text>
</comment>
<dbReference type="FunFam" id="3.30.860.10:FF:000001">
    <property type="entry name" value="30S ribosomal protein S19"/>
    <property type="match status" value="1"/>
</dbReference>
<dbReference type="GO" id="GO:0015935">
    <property type="term" value="C:small ribosomal subunit"/>
    <property type="evidence" value="ECO:0007669"/>
    <property type="project" value="InterPro"/>
</dbReference>
<keyword evidence="9" id="KW-0934">Plastid</keyword>
<dbReference type="GO" id="GO:0019843">
    <property type="term" value="F:rRNA binding"/>
    <property type="evidence" value="ECO:0007669"/>
    <property type="project" value="UniProtKB-UniRule"/>
</dbReference>
<evidence type="ECO:0000256" key="6">
    <source>
        <dbReference type="ARBA" id="ARBA00035253"/>
    </source>
</evidence>
<organism evidence="9">
    <name type="scientific">Derbesia sp. WEST4838</name>
    <dbReference type="NCBI Taxonomy" id="1847751"/>
    <lineage>
        <taxon>Eukaryota</taxon>
        <taxon>Viridiplantae</taxon>
        <taxon>Chlorophyta</taxon>
        <taxon>core chlorophytes</taxon>
        <taxon>Ulvophyceae</taxon>
        <taxon>TCBD clade</taxon>
        <taxon>Bryopsidales</taxon>
        <taxon>Bryopsidineae</taxon>
        <taxon>Derbesiaceae</taxon>
        <taxon>Derbesia</taxon>
    </lineage>
</organism>
<dbReference type="GO" id="GO:0003735">
    <property type="term" value="F:structural constituent of ribosome"/>
    <property type="evidence" value="ECO:0007669"/>
    <property type="project" value="InterPro"/>
</dbReference>
<evidence type="ECO:0000256" key="4">
    <source>
        <dbReference type="ARBA" id="ARBA00022980"/>
    </source>
</evidence>
<evidence type="ECO:0000256" key="1">
    <source>
        <dbReference type="ARBA" id="ARBA00007345"/>
    </source>
</evidence>
<keyword evidence="2 7" id="KW-0699">rRNA-binding</keyword>
<dbReference type="InterPro" id="IPR023575">
    <property type="entry name" value="Ribosomal_uS19_SF"/>
</dbReference>
<dbReference type="PANTHER" id="PTHR11880">
    <property type="entry name" value="RIBOSOMAL PROTEIN S19P FAMILY MEMBER"/>
    <property type="match status" value="1"/>
</dbReference>
<dbReference type="PIRSF" id="PIRSF002144">
    <property type="entry name" value="Ribosomal_S19"/>
    <property type="match status" value="1"/>
</dbReference>